<evidence type="ECO:0000256" key="1">
    <source>
        <dbReference type="SAM" id="SignalP"/>
    </source>
</evidence>
<proteinExistence type="predicted"/>
<sequence length="88" mass="9500">MKNKLMVALSNLSILTKAAGIKLEVEVVIVALVVEAKYAPKADPVLAVELGLKAELAVYGEISRPVGGNRWLRLEFAEKIVKGLTLDN</sequence>
<keyword evidence="3" id="KW-1185">Reference proteome</keyword>
<dbReference type="EMBL" id="PGOL01001168">
    <property type="protein sequence ID" value="PKI60359.1"/>
    <property type="molecule type" value="Genomic_DNA"/>
</dbReference>
<dbReference type="Proteomes" id="UP000233551">
    <property type="component" value="Unassembled WGS sequence"/>
</dbReference>
<organism evidence="2 3">
    <name type="scientific">Punica granatum</name>
    <name type="common">Pomegranate</name>
    <dbReference type="NCBI Taxonomy" id="22663"/>
    <lineage>
        <taxon>Eukaryota</taxon>
        <taxon>Viridiplantae</taxon>
        <taxon>Streptophyta</taxon>
        <taxon>Embryophyta</taxon>
        <taxon>Tracheophyta</taxon>
        <taxon>Spermatophyta</taxon>
        <taxon>Magnoliopsida</taxon>
        <taxon>eudicotyledons</taxon>
        <taxon>Gunneridae</taxon>
        <taxon>Pentapetalae</taxon>
        <taxon>rosids</taxon>
        <taxon>malvids</taxon>
        <taxon>Myrtales</taxon>
        <taxon>Lythraceae</taxon>
        <taxon>Punica</taxon>
    </lineage>
</organism>
<gene>
    <name evidence="2" type="ORF">CRG98_019295</name>
</gene>
<feature type="signal peptide" evidence="1">
    <location>
        <begin position="1"/>
        <end position="20"/>
    </location>
</feature>
<protein>
    <submittedName>
        <fullName evidence="2">Uncharacterized protein</fullName>
    </submittedName>
</protein>
<accession>A0A2I0JVM2</accession>
<comment type="caution">
    <text evidence="2">The sequence shown here is derived from an EMBL/GenBank/DDBJ whole genome shotgun (WGS) entry which is preliminary data.</text>
</comment>
<dbReference type="AlphaFoldDB" id="A0A2I0JVM2"/>
<reference evidence="2 3" key="1">
    <citation type="submission" date="2017-11" db="EMBL/GenBank/DDBJ databases">
        <title>De-novo sequencing of pomegranate (Punica granatum L.) genome.</title>
        <authorList>
            <person name="Akparov Z."/>
            <person name="Amiraslanov A."/>
            <person name="Hajiyeva S."/>
            <person name="Abbasov M."/>
            <person name="Kaur K."/>
            <person name="Hamwieh A."/>
            <person name="Solovyev V."/>
            <person name="Salamov A."/>
            <person name="Braich B."/>
            <person name="Kosarev P."/>
            <person name="Mahmoud A."/>
            <person name="Hajiyev E."/>
            <person name="Babayeva S."/>
            <person name="Izzatullayeva V."/>
            <person name="Mammadov A."/>
            <person name="Mammadov A."/>
            <person name="Sharifova S."/>
            <person name="Ojaghi J."/>
            <person name="Eynullazada K."/>
            <person name="Bayramov B."/>
            <person name="Abdulazimova A."/>
            <person name="Shahmuradov I."/>
        </authorList>
    </citation>
    <scope>NUCLEOTIDE SEQUENCE [LARGE SCALE GENOMIC DNA]</scope>
    <source>
        <strain evidence="3">cv. AG2017</strain>
        <tissue evidence="2">Leaf</tissue>
    </source>
</reference>
<evidence type="ECO:0000313" key="2">
    <source>
        <dbReference type="EMBL" id="PKI60359.1"/>
    </source>
</evidence>
<evidence type="ECO:0000313" key="3">
    <source>
        <dbReference type="Proteomes" id="UP000233551"/>
    </source>
</evidence>
<keyword evidence="1" id="KW-0732">Signal</keyword>
<feature type="chain" id="PRO_5014113903" evidence="1">
    <location>
        <begin position="21"/>
        <end position="88"/>
    </location>
</feature>
<name>A0A2I0JVM2_PUNGR</name>